<reference evidence="2" key="1">
    <citation type="submission" date="2016-07" db="EMBL/GenBank/DDBJ databases">
        <authorList>
            <person name="Bretaudeau A."/>
        </authorList>
    </citation>
    <scope>NUCLEOTIDE SEQUENCE</scope>
    <source>
        <strain evidence="2">Rice</strain>
        <tissue evidence="2">Whole body</tissue>
    </source>
</reference>
<proteinExistence type="predicted"/>
<dbReference type="EMBL" id="ODYU01012639">
    <property type="protein sequence ID" value="SOQ59063.1"/>
    <property type="molecule type" value="Genomic_DNA"/>
</dbReference>
<gene>
    <name evidence="2" type="ORF">SFRICE_031125</name>
</gene>
<feature type="compositionally biased region" description="Polar residues" evidence="1">
    <location>
        <begin position="115"/>
        <end position="125"/>
    </location>
</feature>
<evidence type="ECO:0000256" key="1">
    <source>
        <dbReference type="SAM" id="MobiDB-lite"/>
    </source>
</evidence>
<dbReference type="AlphaFoldDB" id="A0A2H1X168"/>
<name>A0A2H1X168_SPOFR</name>
<sequence length="138" mass="14908">MLAIVSEISVGHKDKLAGLVHLSWLGMEHHPMTSLALGKALSAIFHERPLSTTALAITSVIGQVPINNTLTTQPVWKTTQGLYCGCTNCITRVPVLFLHTLADEDTPAKLLEKTWTSGQGQSNDCNMEAKSITPDRGD</sequence>
<organism evidence="2">
    <name type="scientific">Spodoptera frugiperda</name>
    <name type="common">Fall armyworm</name>
    <dbReference type="NCBI Taxonomy" id="7108"/>
    <lineage>
        <taxon>Eukaryota</taxon>
        <taxon>Metazoa</taxon>
        <taxon>Ecdysozoa</taxon>
        <taxon>Arthropoda</taxon>
        <taxon>Hexapoda</taxon>
        <taxon>Insecta</taxon>
        <taxon>Pterygota</taxon>
        <taxon>Neoptera</taxon>
        <taxon>Endopterygota</taxon>
        <taxon>Lepidoptera</taxon>
        <taxon>Glossata</taxon>
        <taxon>Ditrysia</taxon>
        <taxon>Noctuoidea</taxon>
        <taxon>Noctuidae</taxon>
        <taxon>Amphipyrinae</taxon>
        <taxon>Spodoptera</taxon>
    </lineage>
</organism>
<evidence type="ECO:0000313" key="2">
    <source>
        <dbReference type="EMBL" id="SOQ59063.1"/>
    </source>
</evidence>
<accession>A0A2H1X168</accession>
<protein>
    <submittedName>
        <fullName evidence="2">SFRICE_031125</fullName>
    </submittedName>
</protein>
<feature type="region of interest" description="Disordered" evidence="1">
    <location>
        <begin position="115"/>
        <end position="138"/>
    </location>
</feature>